<dbReference type="Proteomes" id="UP001142393">
    <property type="component" value="Unassembled WGS sequence"/>
</dbReference>
<sequence>MSLPQVRCISSEEAEIRQLERRVASASSESETLRTDIVTLLKQLKQLEEDIKPLISLAMLSASLEAKREDIRNLEKEVLLLRAPGSR</sequence>
<dbReference type="EMBL" id="JANVFU010000021">
    <property type="protein sequence ID" value="KAJ3738984.1"/>
    <property type="molecule type" value="Genomic_DNA"/>
</dbReference>
<evidence type="ECO:0000313" key="2">
    <source>
        <dbReference type="EMBL" id="KAJ3738984.1"/>
    </source>
</evidence>
<keyword evidence="3" id="KW-1185">Reference proteome</keyword>
<protein>
    <submittedName>
        <fullName evidence="2">Uncharacterized protein</fullName>
    </submittedName>
</protein>
<proteinExistence type="predicted"/>
<name>A0A9W8NQQ8_9AGAR</name>
<evidence type="ECO:0000313" key="3">
    <source>
        <dbReference type="Proteomes" id="UP001142393"/>
    </source>
</evidence>
<feature type="coiled-coil region" evidence="1">
    <location>
        <begin position="9"/>
        <end position="77"/>
    </location>
</feature>
<evidence type="ECO:0000256" key="1">
    <source>
        <dbReference type="SAM" id="Coils"/>
    </source>
</evidence>
<organism evidence="2 3">
    <name type="scientific">Lentinula detonsa</name>
    <dbReference type="NCBI Taxonomy" id="2804962"/>
    <lineage>
        <taxon>Eukaryota</taxon>
        <taxon>Fungi</taxon>
        <taxon>Dikarya</taxon>
        <taxon>Basidiomycota</taxon>
        <taxon>Agaricomycotina</taxon>
        <taxon>Agaricomycetes</taxon>
        <taxon>Agaricomycetidae</taxon>
        <taxon>Agaricales</taxon>
        <taxon>Marasmiineae</taxon>
        <taxon>Omphalotaceae</taxon>
        <taxon>Lentinula</taxon>
    </lineage>
</organism>
<reference evidence="2 3" key="1">
    <citation type="journal article" date="2023" name="Proc. Natl. Acad. Sci. U.S.A.">
        <title>A global phylogenomic analysis of the shiitake genus Lentinula.</title>
        <authorList>
            <person name="Sierra-Patev S."/>
            <person name="Min B."/>
            <person name="Naranjo-Ortiz M."/>
            <person name="Looney B."/>
            <person name="Konkel Z."/>
            <person name="Slot J.C."/>
            <person name="Sakamoto Y."/>
            <person name="Steenwyk J.L."/>
            <person name="Rokas A."/>
            <person name="Carro J."/>
            <person name="Camarero S."/>
            <person name="Ferreira P."/>
            <person name="Molpeceres G."/>
            <person name="Ruiz-Duenas F.J."/>
            <person name="Serrano A."/>
            <person name="Henrissat B."/>
            <person name="Drula E."/>
            <person name="Hughes K.W."/>
            <person name="Mata J.L."/>
            <person name="Ishikawa N.K."/>
            <person name="Vargas-Isla R."/>
            <person name="Ushijima S."/>
            <person name="Smith C.A."/>
            <person name="Donoghue J."/>
            <person name="Ahrendt S."/>
            <person name="Andreopoulos W."/>
            <person name="He G."/>
            <person name="LaButti K."/>
            <person name="Lipzen A."/>
            <person name="Ng V."/>
            <person name="Riley R."/>
            <person name="Sandor L."/>
            <person name="Barry K."/>
            <person name="Martinez A.T."/>
            <person name="Xiao Y."/>
            <person name="Gibbons J.G."/>
            <person name="Terashima K."/>
            <person name="Grigoriev I.V."/>
            <person name="Hibbett D."/>
        </authorList>
    </citation>
    <scope>NUCLEOTIDE SEQUENCE [LARGE SCALE GENOMIC DNA]</scope>
    <source>
        <strain evidence="2 3">TFB7810</strain>
    </source>
</reference>
<keyword evidence="1" id="KW-0175">Coiled coil</keyword>
<gene>
    <name evidence="2" type="ORF">DFH05DRAFT_1530924</name>
</gene>
<comment type="caution">
    <text evidence="2">The sequence shown here is derived from an EMBL/GenBank/DDBJ whole genome shotgun (WGS) entry which is preliminary data.</text>
</comment>
<dbReference type="Gene3D" id="1.20.5.340">
    <property type="match status" value="1"/>
</dbReference>
<accession>A0A9W8NQQ8</accession>
<dbReference type="AlphaFoldDB" id="A0A9W8NQQ8"/>